<feature type="region of interest" description="Disordered" evidence="1">
    <location>
        <begin position="504"/>
        <end position="535"/>
    </location>
</feature>
<dbReference type="EMBL" id="WIXE01024698">
    <property type="protein sequence ID" value="KAK5965366.1"/>
    <property type="molecule type" value="Genomic_DNA"/>
</dbReference>
<evidence type="ECO:0000313" key="3">
    <source>
        <dbReference type="Proteomes" id="UP001331761"/>
    </source>
</evidence>
<sequence length="535" mass="60854">MQTVEEKSAAETLGNFQKRPDVLLMVVDSVASAQAIRSLPRTVNLLKHGMMAVEFRKLNKVGANSKPNAFPLLFGKILEHVDKKAFNVSSIPADWSYDYFCNSYLDNASFIPFEYRDAGYKVLSAEDYGLSVLYWPECYGMKENKFHHSYRPFYTRLEEDPDLYNIHTKGSCRLQHNNMLDYLSLFLKANEGSPKFSLVWFGELAHDDAADLYAGDYDLYDFFLKHKEALENSFTFVLGDHGSRFGSEAKASASSDANNPFLYIVLPKIHRLSKLHEQLLKNSQEIVTHHDLHSTLKDILYFQPESMFTDLEYKRFDSDPHGSSLLREFEPGVVRTCKTLPIPFQYCICQYKKEIFREHEKVVALGKFAAAGIASILESYNVSSQCEKIAMYKVFKVEKYIGQNTSTSNESYFDIIFSVAEPAEGQFKIPIREDEHGNLELAGDQFQRLIPYGHNGDCMRNYLLQPLCTCKNRTTVLPATTSPTKSLPTRKNGTAILSRSTPLLRSSSTRTKPFTVLHKSTSREWSSSSPLSKST</sequence>
<keyword evidence="3" id="KW-1185">Reference proteome</keyword>
<gene>
    <name evidence="2" type="ORF">GCK32_003377</name>
</gene>
<protein>
    <submittedName>
        <fullName evidence="2">Uncharacterized protein</fullName>
    </submittedName>
</protein>
<evidence type="ECO:0000313" key="2">
    <source>
        <dbReference type="EMBL" id="KAK5965366.1"/>
    </source>
</evidence>
<dbReference type="CDD" id="cd16021">
    <property type="entry name" value="ALP_like"/>
    <property type="match status" value="1"/>
</dbReference>
<evidence type="ECO:0000256" key="1">
    <source>
        <dbReference type="SAM" id="MobiDB-lite"/>
    </source>
</evidence>
<accession>A0AAN8EP08</accession>
<dbReference type="Gene3D" id="3.40.720.10">
    <property type="entry name" value="Alkaline Phosphatase, subunit A"/>
    <property type="match status" value="1"/>
</dbReference>
<dbReference type="SUPFAM" id="SSF53649">
    <property type="entry name" value="Alkaline phosphatase-like"/>
    <property type="match status" value="1"/>
</dbReference>
<dbReference type="PANTHER" id="PTHR10974:SF75">
    <property type="entry name" value="SULFATASE DOMAIN-CONTAINING PROTEIN"/>
    <property type="match status" value="1"/>
</dbReference>
<reference evidence="2 3" key="1">
    <citation type="submission" date="2019-10" db="EMBL/GenBank/DDBJ databases">
        <title>Assembly and Annotation for the nematode Trichostrongylus colubriformis.</title>
        <authorList>
            <person name="Martin J."/>
        </authorList>
    </citation>
    <scope>NUCLEOTIDE SEQUENCE [LARGE SCALE GENOMIC DNA]</scope>
    <source>
        <strain evidence="2">G859</strain>
        <tissue evidence="2">Whole worm</tissue>
    </source>
</reference>
<proteinExistence type="predicted"/>
<name>A0AAN8EP08_TRICO</name>
<organism evidence="2 3">
    <name type="scientific">Trichostrongylus colubriformis</name>
    <name type="common">Black scour worm</name>
    <dbReference type="NCBI Taxonomy" id="6319"/>
    <lineage>
        <taxon>Eukaryota</taxon>
        <taxon>Metazoa</taxon>
        <taxon>Ecdysozoa</taxon>
        <taxon>Nematoda</taxon>
        <taxon>Chromadorea</taxon>
        <taxon>Rhabditida</taxon>
        <taxon>Rhabditina</taxon>
        <taxon>Rhabditomorpha</taxon>
        <taxon>Strongyloidea</taxon>
        <taxon>Trichostrongylidae</taxon>
        <taxon>Trichostrongylus</taxon>
    </lineage>
</organism>
<dbReference type="PANTHER" id="PTHR10974">
    <property type="entry name" value="FI08016P-RELATED"/>
    <property type="match status" value="1"/>
</dbReference>
<dbReference type="InterPro" id="IPR017850">
    <property type="entry name" value="Alkaline_phosphatase_core_sf"/>
</dbReference>
<dbReference type="InterPro" id="IPR004245">
    <property type="entry name" value="DUF229"/>
</dbReference>
<dbReference type="Pfam" id="PF02995">
    <property type="entry name" value="DUF229"/>
    <property type="match status" value="1"/>
</dbReference>
<dbReference type="GO" id="GO:0005615">
    <property type="term" value="C:extracellular space"/>
    <property type="evidence" value="ECO:0007669"/>
    <property type="project" value="TreeGrafter"/>
</dbReference>
<dbReference type="Proteomes" id="UP001331761">
    <property type="component" value="Unassembled WGS sequence"/>
</dbReference>
<dbReference type="AlphaFoldDB" id="A0AAN8EP08"/>
<feature type="compositionally biased region" description="Polar residues" evidence="1">
    <location>
        <begin position="523"/>
        <end position="535"/>
    </location>
</feature>
<comment type="caution">
    <text evidence="2">The sequence shown here is derived from an EMBL/GenBank/DDBJ whole genome shotgun (WGS) entry which is preliminary data.</text>
</comment>